<accession>A0ABS0EME8</accession>
<name>A0ABS0EME8_9FLAO</name>
<proteinExistence type="predicted"/>
<sequence>MTTFLVLIAIFLGISLVLILTKSDLPKLEKVIKRISFYSLIGILICALLLVFDFRFKGKYTTTIIGLTFLISTIILFGLTKKTRTKILSGFLTIPLVIFGISSLIWEMPIIFFYLLAMPFHPPKAKFEIDKKHNIEVRDGGFMACGESLFITESTFFILDKIKHVGNNSCVTGIDKIETIEFKENNVEFLIYHDGKTEFENPYKYQPEIKNVW</sequence>
<keyword evidence="1" id="KW-0812">Transmembrane</keyword>
<dbReference type="RefSeq" id="WP_195872873.1">
    <property type="nucleotide sequence ID" value="NZ_JADOET010000047.1"/>
</dbReference>
<comment type="caution">
    <text evidence="2">The sequence shown here is derived from an EMBL/GenBank/DDBJ whole genome shotgun (WGS) entry which is preliminary data.</text>
</comment>
<protein>
    <submittedName>
        <fullName evidence="2">Uncharacterized protein</fullName>
    </submittedName>
</protein>
<organism evidence="2 3">
    <name type="scientific">Winogradskyella marina</name>
    <dbReference type="NCBI Taxonomy" id="2785530"/>
    <lineage>
        <taxon>Bacteria</taxon>
        <taxon>Pseudomonadati</taxon>
        <taxon>Bacteroidota</taxon>
        <taxon>Flavobacteriia</taxon>
        <taxon>Flavobacteriales</taxon>
        <taxon>Flavobacteriaceae</taxon>
        <taxon>Winogradskyella</taxon>
    </lineage>
</organism>
<evidence type="ECO:0000313" key="3">
    <source>
        <dbReference type="Proteomes" id="UP000611215"/>
    </source>
</evidence>
<evidence type="ECO:0000313" key="2">
    <source>
        <dbReference type="EMBL" id="MBF8151628.1"/>
    </source>
</evidence>
<feature type="transmembrane region" description="Helical" evidence="1">
    <location>
        <begin position="35"/>
        <end position="54"/>
    </location>
</feature>
<keyword evidence="1" id="KW-1133">Transmembrane helix</keyword>
<feature type="transmembrane region" description="Helical" evidence="1">
    <location>
        <begin position="91"/>
        <end position="116"/>
    </location>
</feature>
<feature type="transmembrane region" description="Helical" evidence="1">
    <location>
        <begin position="6"/>
        <end position="23"/>
    </location>
</feature>
<gene>
    <name evidence="2" type="ORF">ITJ86_17165</name>
</gene>
<keyword evidence="1" id="KW-0472">Membrane</keyword>
<dbReference type="Proteomes" id="UP000611215">
    <property type="component" value="Unassembled WGS sequence"/>
</dbReference>
<feature type="transmembrane region" description="Helical" evidence="1">
    <location>
        <begin position="60"/>
        <end position="79"/>
    </location>
</feature>
<evidence type="ECO:0000256" key="1">
    <source>
        <dbReference type="SAM" id="Phobius"/>
    </source>
</evidence>
<keyword evidence="3" id="KW-1185">Reference proteome</keyword>
<reference evidence="2 3" key="1">
    <citation type="submission" date="2020-11" db="EMBL/GenBank/DDBJ databases">
        <title>Winogradskyella marina sp. nov., isolated from marine sediment.</title>
        <authorList>
            <person name="Bo J."/>
            <person name="Wang S."/>
            <person name="Song X."/>
            <person name="Du Z."/>
        </authorList>
    </citation>
    <scope>NUCLEOTIDE SEQUENCE [LARGE SCALE GENOMIC DNA]</scope>
    <source>
        <strain evidence="2 3">F6397</strain>
    </source>
</reference>
<dbReference type="EMBL" id="JADOET010000047">
    <property type="protein sequence ID" value="MBF8151628.1"/>
    <property type="molecule type" value="Genomic_DNA"/>
</dbReference>